<dbReference type="GO" id="GO:0008897">
    <property type="term" value="F:holo-[acyl-carrier-protein] synthase activity"/>
    <property type="evidence" value="ECO:0007669"/>
    <property type="project" value="InterPro"/>
</dbReference>
<sequence>MQLGNVSGADIFTQHSPFRTARGTGVYGGHVRWRGPGARAETARLSRLDAVRPRAYAALSEVERARLATLSDAAADEVLLGRWLLRSLAAEAVPGAEPQDVVVEATCPACGREHGRPTLPGLGLLGSIAHAGGLVVAAVARRDAWSAVGIDTEPVGAQGLGEAELLRWTEREAIGKALGVGIVEHVALDPAAGRPDDAARPDGWRLERLATPGHLTTLALR</sequence>
<dbReference type="AlphaFoldDB" id="A0A3N2D922"/>
<dbReference type="EMBL" id="RKHQ01000001">
    <property type="protein sequence ID" value="ROR96279.1"/>
    <property type="molecule type" value="Genomic_DNA"/>
</dbReference>
<accession>A0A3N2D922</accession>
<dbReference type="Proteomes" id="UP000275356">
    <property type="component" value="Unassembled WGS sequence"/>
</dbReference>
<gene>
    <name evidence="1" type="ORF">EDD28_0861</name>
</gene>
<evidence type="ECO:0000313" key="1">
    <source>
        <dbReference type="EMBL" id="ROR96279.1"/>
    </source>
</evidence>
<comment type="caution">
    <text evidence="1">The sequence shown here is derived from an EMBL/GenBank/DDBJ whole genome shotgun (WGS) entry which is preliminary data.</text>
</comment>
<keyword evidence="2" id="KW-1185">Reference proteome</keyword>
<reference evidence="1 2" key="1">
    <citation type="submission" date="2018-11" db="EMBL/GenBank/DDBJ databases">
        <title>Sequencing the genomes of 1000 actinobacteria strains.</title>
        <authorList>
            <person name="Klenk H.-P."/>
        </authorList>
    </citation>
    <scope>NUCLEOTIDE SEQUENCE [LARGE SCALE GENOMIC DNA]</scope>
    <source>
        <strain evidence="1 2">DSM 13521</strain>
    </source>
</reference>
<proteinExistence type="predicted"/>
<dbReference type="Gene3D" id="3.90.470.20">
    <property type="entry name" value="4'-phosphopantetheinyl transferase domain"/>
    <property type="match status" value="1"/>
</dbReference>
<dbReference type="SUPFAM" id="SSF56214">
    <property type="entry name" value="4'-phosphopantetheinyl transferase"/>
    <property type="match status" value="1"/>
</dbReference>
<protein>
    <submittedName>
        <fullName evidence="1">Phosphopantetheinyl transferase</fullName>
    </submittedName>
</protein>
<dbReference type="GO" id="GO:0000287">
    <property type="term" value="F:magnesium ion binding"/>
    <property type="evidence" value="ECO:0007669"/>
    <property type="project" value="InterPro"/>
</dbReference>
<organism evidence="1 2">
    <name type="scientific">Salana multivorans</name>
    <dbReference type="NCBI Taxonomy" id="120377"/>
    <lineage>
        <taxon>Bacteria</taxon>
        <taxon>Bacillati</taxon>
        <taxon>Actinomycetota</taxon>
        <taxon>Actinomycetes</taxon>
        <taxon>Micrococcales</taxon>
        <taxon>Beutenbergiaceae</taxon>
        <taxon>Salana</taxon>
    </lineage>
</organism>
<dbReference type="InterPro" id="IPR037143">
    <property type="entry name" value="4-PPantetheinyl_Trfase_dom_sf"/>
</dbReference>
<evidence type="ECO:0000313" key="2">
    <source>
        <dbReference type="Proteomes" id="UP000275356"/>
    </source>
</evidence>
<keyword evidence="1" id="KW-0808">Transferase</keyword>
<name>A0A3N2D922_9MICO</name>